<organism evidence="3 4">
    <name type="scientific">Steccherinum ochraceum</name>
    <dbReference type="NCBI Taxonomy" id="92696"/>
    <lineage>
        <taxon>Eukaryota</taxon>
        <taxon>Fungi</taxon>
        <taxon>Dikarya</taxon>
        <taxon>Basidiomycota</taxon>
        <taxon>Agaricomycotina</taxon>
        <taxon>Agaricomycetes</taxon>
        <taxon>Polyporales</taxon>
        <taxon>Steccherinaceae</taxon>
        <taxon>Steccherinum</taxon>
    </lineage>
</organism>
<evidence type="ECO:0000256" key="2">
    <source>
        <dbReference type="SAM" id="Phobius"/>
    </source>
</evidence>
<keyword evidence="4" id="KW-1185">Reference proteome</keyword>
<comment type="caution">
    <text evidence="3">The sequence shown here is derived from an EMBL/GenBank/DDBJ whole genome shotgun (WGS) entry which is preliminary data.</text>
</comment>
<gene>
    <name evidence="3" type="ORF">EIP91_004115</name>
</gene>
<evidence type="ECO:0000313" key="3">
    <source>
        <dbReference type="EMBL" id="TCD64399.1"/>
    </source>
</evidence>
<feature type="transmembrane region" description="Helical" evidence="2">
    <location>
        <begin position="190"/>
        <end position="212"/>
    </location>
</feature>
<keyword evidence="2" id="KW-0812">Transmembrane</keyword>
<keyword evidence="2" id="KW-0472">Membrane</keyword>
<dbReference type="AlphaFoldDB" id="A0A4R0RHT8"/>
<proteinExistence type="predicted"/>
<feature type="region of interest" description="Disordered" evidence="1">
    <location>
        <begin position="330"/>
        <end position="367"/>
    </location>
</feature>
<sequence>MGAGPGRNARELADNTAMGTQCTVLTDHLHLRSLLAERLQQCKSEKYVDVILTVSGFLGTAAFSTLRIWAVWGHALGPTLVVALTSAVVPAMNLYSATQVTSLSVMDGNCFGDVKFSPAVSIRSVNSLYSRFFTVLMHRLNPPSRRLDYAARGSAIANDALVLALTWVKTADAWRETRRIKGFKMTLSELLLRDGTVYFAMLLIMNIVAFFLDTFQADFDQSNGFLSVLNALSANLLARFILDLRSVYEEHASSKVRTMSSIHFNAGNIGAPLGVEDSTWVSGPADDVAHERDLQYEEAVIPFRAGLGLGLGLDGEDVEDVPLEGAVAIDQEALSSESDGSAELGSSTDTRVEETPRNGVQAPADNV</sequence>
<keyword evidence="2" id="KW-1133">Transmembrane helix</keyword>
<name>A0A4R0RHT8_9APHY</name>
<dbReference type="Proteomes" id="UP000292702">
    <property type="component" value="Unassembled WGS sequence"/>
</dbReference>
<protein>
    <submittedName>
        <fullName evidence="3">Uncharacterized protein</fullName>
    </submittedName>
</protein>
<feature type="compositionally biased region" description="Polar residues" evidence="1">
    <location>
        <begin position="333"/>
        <end position="349"/>
    </location>
</feature>
<feature type="transmembrane region" description="Helical" evidence="2">
    <location>
        <begin position="47"/>
        <end position="69"/>
    </location>
</feature>
<dbReference type="EMBL" id="RWJN01000238">
    <property type="protein sequence ID" value="TCD64399.1"/>
    <property type="molecule type" value="Genomic_DNA"/>
</dbReference>
<reference evidence="3 4" key="1">
    <citation type="submission" date="2018-11" db="EMBL/GenBank/DDBJ databases">
        <title>Genome assembly of Steccherinum ochraceum LE-BIN_3174, the white-rot fungus of the Steccherinaceae family (The Residual Polyporoid clade, Polyporales, Basidiomycota).</title>
        <authorList>
            <person name="Fedorova T.V."/>
            <person name="Glazunova O.A."/>
            <person name="Landesman E.O."/>
            <person name="Moiseenko K.V."/>
            <person name="Psurtseva N.V."/>
            <person name="Savinova O.S."/>
            <person name="Shakhova N.V."/>
            <person name="Tyazhelova T.V."/>
            <person name="Vasina D.V."/>
        </authorList>
    </citation>
    <scope>NUCLEOTIDE SEQUENCE [LARGE SCALE GENOMIC DNA]</scope>
    <source>
        <strain evidence="3 4">LE-BIN_3174</strain>
    </source>
</reference>
<feature type="transmembrane region" description="Helical" evidence="2">
    <location>
        <begin position="75"/>
        <end position="96"/>
    </location>
</feature>
<evidence type="ECO:0000256" key="1">
    <source>
        <dbReference type="SAM" id="MobiDB-lite"/>
    </source>
</evidence>
<accession>A0A4R0RHT8</accession>
<evidence type="ECO:0000313" key="4">
    <source>
        <dbReference type="Proteomes" id="UP000292702"/>
    </source>
</evidence>